<reference evidence="6 7" key="1">
    <citation type="submission" date="2015-01" db="EMBL/GenBank/DDBJ databases">
        <title>The Genome Sequence of Exophiala xenobiotica CBS118157.</title>
        <authorList>
            <consortium name="The Broad Institute Genomics Platform"/>
            <person name="Cuomo C."/>
            <person name="de Hoog S."/>
            <person name="Gorbushina A."/>
            <person name="Stielow B."/>
            <person name="Teixiera M."/>
            <person name="Abouelleil A."/>
            <person name="Chapman S.B."/>
            <person name="Priest M."/>
            <person name="Young S.K."/>
            <person name="Wortman J."/>
            <person name="Nusbaum C."/>
            <person name="Birren B."/>
        </authorList>
    </citation>
    <scope>NUCLEOTIDE SEQUENCE [LARGE SCALE GENOMIC DNA]</scope>
    <source>
        <strain evidence="6 7">CBS 118157</strain>
    </source>
</reference>
<proteinExistence type="inferred from homology"/>
<dbReference type="EMBL" id="KN847322">
    <property type="protein sequence ID" value="KIW50584.1"/>
    <property type="molecule type" value="Genomic_DNA"/>
</dbReference>
<keyword evidence="3" id="KW-0378">Hydrolase</keyword>
<dbReference type="EMBL" id="KN847322">
    <property type="protein sequence ID" value="KIW50582.1"/>
    <property type="molecule type" value="Genomic_DNA"/>
</dbReference>
<accession>A0A0D2CL83</accession>
<feature type="compositionally biased region" description="Low complexity" evidence="4">
    <location>
        <begin position="103"/>
        <end position="131"/>
    </location>
</feature>
<organism evidence="6 7">
    <name type="scientific">Exophiala xenobiotica</name>
    <dbReference type="NCBI Taxonomy" id="348802"/>
    <lineage>
        <taxon>Eukaryota</taxon>
        <taxon>Fungi</taxon>
        <taxon>Dikarya</taxon>
        <taxon>Ascomycota</taxon>
        <taxon>Pezizomycotina</taxon>
        <taxon>Eurotiomycetes</taxon>
        <taxon>Chaetothyriomycetidae</taxon>
        <taxon>Chaetothyriales</taxon>
        <taxon>Herpotrichiellaceae</taxon>
        <taxon>Exophiala</taxon>
    </lineage>
</organism>
<dbReference type="GO" id="GO:0009986">
    <property type="term" value="C:cell surface"/>
    <property type="evidence" value="ECO:0007669"/>
    <property type="project" value="TreeGrafter"/>
</dbReference>
<feature type="signal peptide" evidence="5">
    <location>
        <begin position="1"/>
        <end position="18"/>
    </location>
</feature>
<evidence type="ECO:0000256" key="1">
    <source>
        <dbReference type="ARBA" id="ARBA00004196"/>
    </source>
</evidence>
<dbReference type="SUPFAM" id="SSF51445">
    <property type="entry name" value="(Trans)glycosidases"/>
    <property type="match status" value="1"/>
</dbReference>
<dbReference type="AlphaFoldDB" id="A0A0D2CL83"/>
<dbReference type="STRING" id="348802.A0A0D2CL83"/>
<comment type="subcellular location">
    <subcellularLocation>
        <location evidence="1">Cell envelope</location>
    </subcellularLocation>
</comment>
<dbReference type="GO" id="GO:0009277">
    <property type="term" value="C:fungal-type cell wall"/>
    <property type="evidence" value="ECO:0007669"/>
    <property type="project" value="TreeGrafter"/>
</dbReference>
<evidence type="ECO:0000313" key="6">
    <source>
        <dbReference type="EMBL" id="KIW50582.1"/>
    </source>
</evidence>
<dbReference type="PANTHER" id="PTHR16631:SF14">
    <property type="entry name" value="FAMILY 17 GLUCOSIDASE SCW10-RELATED"/>
    <property type="match status" value="1"/>
</dbReference>
<dbReference type="GO" id="GO:0071555">
    <property type="term" value="P:cell wall organization"/>
    <property type="evidence" value="ECO:0007669"/>
    <property type="project" value="TreeGrafter"/>
</dbReference>
<dbReference type="GO" id="GO:0005576">
    <property type="term" value="C:extracellular region"/>
    <property type="evidence" value="ECO:0007669"/>
    <property type="project" value="TreeGrafter"/>
</dbReference>
<dbReference type="Proteomes" id="UP000054342">
    <property type="component" value="Unassembled WGS sequence"/>
</dbReference>
<comment type="similarity">
    <text evidence="2">Belongs to the glycosyl hydrolase 17 family.</text>
</comment>
<keyword evidence="7" id="KW-1185">Reference proteome</keyword>
<gene>
    <name evidence="6" type="ORF">PV05_09380</name>
</gene>
<dbReference type="RefSeq" id="XP_013311168.1">
    <property type="nucleotide sequence ID" value="XM_013455714.1"/>
</dbReference>
<dbReference type="GO" id="GO:0042973">
    <property type="term" value="F:glucan endo-1,3-beta-D-glucosidase activity"/>
    <property type="evidence" value="ECO:0007669"/>
    <property type="project" value="TreeGrafter"/>
</dbReference>
<evidence type="ECO:0000256" key="5">
    <source>
        <dbReference type="SAM" id="SignalP"/>
    </source>
</evidence>
<dbReference type="RefSeq" id="XP_013311166.1">
    <property type="nucleotide sequence ID" value="XM_013455712.1"/>
</dbReference>
<protein>
    <submittedName>
        <fullName evidence="6">Uncharacterized protein</fullName>
    </submittedName>
</protein>
<dbReference type="Gene3D" id="3.20.20.80">
    <property type="entry name" value="Glycosidases"/>
    <property type="match status" value="2"/>
</dbReference>
<evidence type="ECO:0000313" key="7">
    <source>
        <dbReference type="Proteomes" id="UP000054342"/>
    </source>
</evidence>
<dbReference type="RefSeq" id="XP_013311167.1">
    <property type="nucleotide sequence ID" value="XM_013455713.1"/>
</dbReference>
<dbReference type="InterPro" id="IPR050732">
    <property type="entry name" value="Beta-glucan_modifiers"/>
</dbReference>
<dbReference type="InterPro" id="IPR017853">
    <property type="entry name" value="GH"/>
</dbReference>
<evidence type="ECO:0000256" key="2">
    <source>
        <dbReference type="ARBA" id="ARBA00008773"/>
    </source>
</evidence>
<dbReference type="OrthoDB" id="941679at2759"/>
<dbReference type="GeneID" id="25331288"/>
<sequence length="427" mass="43501">MKATIFAVAALCAQVGLAVPHAGNQKHRHAARHEATYYSTITDVVTVTAPNAVIWVDQYNNVISTEYRGHSEAATATETATTDLPALSSTESVVSIPTTADNVAPSASSSSDTTSLASLTPSPSTDTLTDSVVSSLPAATSTFESSTPVSSASAVATSSADHRESGGDGVSAGSGFGICYELIGNSGCKTADQMNSDFAFLVSQGFGKVRVYDIGCNLGPVAQAAASNGLQLIAGLNTVSNVAADIAKLIGFLAGNWGPVDTIVIGNEVVNNGGNAADVVAALGIARAALTAAGYTKNVVTVDVWSQFITNPDLCTYSDYCAANAHAFFDINTTAEQAGGYVSNIVTKLAAAANGKSIVITESGWPYQGQANGLAIPSPANQQTAVSGLRSAFAGNPGGLFLFQAYDATYKAPGPLGVEQFFGIYGH</sequence>
<dbReference type="PANTHER" id="PTHR16631">
    <property type="entry name" value="GLUCAN 1,3-BETA-GLUCOSIDASE"/>
    <property type="match status" value="1"/>
</dbReference>
<keyword evidence="5" id="KW-0732">Signal</keyword>
<feature type="region of interest" description="Disordered" evidence="4">
    <location>
        <begin position="100"/>
        <end position="131"/>
    </location>
</feature>
<feature type="chain" id="PRO_5007395222" evidence="5">
    <location>
        <begin position="19"/>
        <end position="427"/>
    </location>
</feature>
<dbReference type="EMBL" id="KN847322">
    <property type="protein sequence ID" value="KIW50583.1"/>
    <property type="molecule type" value="Genomic_DNA"/>
</dbReference>
<name>A0A0D2CL83_9EURO</name>
<evidence type="ECO:0000256" key="4">
    <source>
        <dbReference type="SAM" id="MobiDB-lite"/>
    </source>
</evidence>
<dbReference type="HOGENOM" id="CLU_027285_1_1_1"/>
<evidence type="ECO:0000256" key="3">
    <source>
        <dbReference type="ARBA" id="ARBA00022801"/>
    </source>
</evidence>